<evidence type="ECO:0000259" key="9">
    <source>
        <dbReference type="PROSITE" id="PS51007"/>
    </source>
</evidence>
<proteinExistence type="predicted"/>
<evidence type="ECO:0000256" key="7">
    <source>
        <dbReference type="SAM" id="MobiDB-lite"/>
    </source>
</evidence>
<dbReference type="PRINTS" id="PR00606">
    <property type="entry name" value="CYTCHROMECID"/>
</dbReference>
<evidence type="ECO:0000256" key="6">
    <source>
        <dbReference type="PIRSR" id="PIRSR602324-1"/>
    </source>
</evidence>
<evidence type="ECO:0000256" key="2">
    <source>
        <dbReference type="ARBA" id="ARBA00022617"/>
    </source>
</evidence>
<evidence type="ECO:0000313" key="11">
    <source>
        <dbReference type="Proteomes" id="UP000466586"/>
    </source>
</evidence>
<dbReference type="InterPro" id="IPR036909">
    <property type="entry name" value="Cyt_c-like_dom_sf"/>
</dbReference>
<dbReference type="EMBL" id="WVHT01000001">
    <property type="protein sequence ID" value="MXV49442.1"/>
    <property type="molecule type" value="Genomic_DNA"/>
</dbReference>
<keyword evidence="4" id="KW-0249">Electron transport</keyword>
<dbReference type="GO" id="GO:0020037">
    <property type="term" value="F:heme binding"/>
    <property type="evidence" value="ECO:0007669"/>
    <property type="project" value="InterPro"/>
</dbReference>
<evidence type="ECO:0000256" key="4">
    <source>
        <dbReference type="ARBA" id="ARBA00022982"/>
    </source>
</evidence>
<feature type="compositionally biased region" description="Low complexity" evidence="7">
    <location>
        <begin position="29"/>
        <end position="46"/>
    </location>
</feature>
<dbReference type="InterPro" id="IPR009056">
    <property type="entry name" value="Cyt_c-like_dom"/>
</dbReference>
<feature type="signal peptide" evidence="8">
    <location>
        <begin position="1"/>
        <end position="16"/>
    </location>
</feature>
<feature type="binding site" description="covalent" evidence="6">
    <location>
        <position position="79"/>
    </location>
    <ligand>
        <name>heme c</name>
        <dbReference type="ChEBI" id="CHEBI:61717"/>
    </ligand>
</feature>
<dbReference type="Gene3D" id="1.10.760.10">
    <property type="entry name" value="Cytochrome c-like domain"/>
    <property type="match status" value="1"/>
</dbReference>
<keyword evidence="8" id="KW-0732">Signal</keyword>
<evidence type="ECO:0000256" key="3">
    <source>
        <dbReference type="ARBA" id="ARBA00022723"/>
    </source>
</evidence>
<feature type="chain" id="PRO_5029847293" evidence="8">
    <location>
        <begin position="17"/>
        <end position="150"/>
    </location>
</feature>
<feature type="binding site" description="axial binding residue" evidence="6">
    <location>
        <position position="83"/>
    </location>
    <ligand>
        <name>heme c</name>
        <dbReference type="ChEBI" id="CHEBI:61717"/>
    </ligand>
    <ligandPart>
        <name>Fe</name>
        <dbReference type="ChEBI" id="CHEBI:18248"/>
    </ligandPart>
</feature>
<gene>
    <name evidence="10" type="ORF">GS399_00540</name>
</gene>
<organism evidence="10 11">
    <name type="scientific">Hufsiella arboris</name>
    <dbReference type="NCBI Taxonomy" id="2695275"/>
    <lineage>
        <taxon>Bacteria</taxon>
        <taxon>Pseudomonadati</taxon>
        <taxon>Bacteroidota</taxon>
        <taxon>Sphingobacteriia</taxon>
        <taxon>Sphingobacteriales</taxon>
        <taxon>Sphingobacteriaceae</taxon>
        <taxon>Hufsiella</taxon>
    </lineage>
</organism>
<dbReference type="PROSITE" id="PS51007">
    <property type="entry name" value="CYTC"/>
    <property type="match status" value="1"/>
</dbReference>
<dbReference type="GO" id="GO:0005506">
    <property type="term" value="F:iron ion binding"/>
    <property type="evidence" value="ECO:0007669"/>
    <property type="project" value="InterPro"/>
</dbReference>
<reference evidence="10 11" key="1">
    <citation type="submission" date="2019-11" db="EMBL/GenBank/DDBJ databases">
        <title>Pedobacter sp. HMF7647 Genome sequencing and assembly.</title>
        <authorList>
            <person name="Kang H."/>
            <person name="Kim H."/>
            <person name="Joh K."/>
        </authorList>
    </citation>
    <scope>NUCLEOTIDE SEQUENCE [LARGE SCALE GENOMIC DNA]</scope>
    <source>
        <strain evidence="10 11">HMF7647</strain>
    </source>
</reference>
<keyword evidence="1" id="KW-0813">Transport</keyword>
<keyword evidence="3 6" id="KW-0479">Metal-binding</keyword>
<feature type="binding site" description="covalent" evidence="6">
    <location>
        <position position="128"/>
    </location>
    <ligand>
        <name>heme c</name>
        <dbReference type="ChEBI" id="CHEBI:61717"/>
    </ligand>
</feature>
<keyword evidence="5 6" id="KW-0408">Iron</keyword>
<keyword evidence="11" id="KW-1185">Reference proteome</keyword>
<evidence type="ECO:0000256" key="1">
    <source>
        <dbReference type="ARBA" id="ARBA00022448"/>
    </source>
</evidence>
<dbReference type="InterPro" id="IPR002324">
    <property type="entry name" value="Cyt_c_ID"/>
</dbReference>
<protein>
    <submittedName>
        <fullName evidence="10">C-type cytochrome</fullName>
    </submittedName>
</protein>
<dbReference type="GO" id="GO:0009055">
    <property type="term" value="F:electron transfer activity"/>
    <property type="evidence" value="ECO:0007669"/>
    <property type="project" value="InterPro"/>
</dbReference>
<name>A0A7K1Y4D9_9SPHI</name>
<dbReference type="Pfam" id="PF00034">
    <property type="entry name" value="Cytochrom_C"/>
    <property type="match status" value="1"/>
</dbReference>
<comment type="caution">
    <text evidence="10">The sequence shown here is derived from an EMBL/GenBank/DDBJ whole genome shotgun (WGS) entry which is preliminary data.</text>
</comment>
<feature type="region of interest" description="Disordered" evidence="7">
    <location>
        <begin position="24"/>
        <end position="69"/>
    </location>
</feature>
<dbReference type="SUPFAM" id="SSF46626">
    <property type="entry name" value="Cytochrome c"/>
    <property type="match status" value="1"/>
</dbReference>
<evidence type="ECO:0000313" key="10">
    <source>
        <dbReference type="EMBL" id="MXV49442.1"/>
    </source>
</evidence>
<feature type="domain" description="Cytochrome c" evidence="9">
    <location>
        <begin position="65"/>
        <end position="150"/>
    </location>
</feature>
<evidence type="ECO:0000256" key="8">
    <source>
        <dbReference type="SAM" id="SignalP"/>
    </source>
</evidence>
<keyword evidence="2 6" id="KW-0349">Heme</keyword>
<dbReference type="AlphaFoldDB" id="A0A7K1Y4D9"/>
<accession>A0A7K1Y4D9</accession>
<dbReference type="RefSeq" id="WP_160842555.1">
    <property type="nucleotide sequence ID" value="NZ_WVHT01000001.1"/>
</dbReference>
<evidence type="ECO:0000256" key="5">
    <source>
        <dbReference type="ARBA" id="ARBA00023004"/>
    </source>
</evidence>
<sequence>MKKLFVIAGFCMVVWACNNNSSEQSSGTDSSYSQDQSAKSQQSDADTTANNIGTDRHEDAGVTSSGSEAGKALIEKSDCLTCHREHDKLVGPAYADVAKKYTNNEDNIGLLAKKIIEGGKGVWGEVPMTAHPQVSEADAKEMVRYVLSIK</sequence>
<comment type="PTM">
    <text evidence="6">Binds 1 heme c group covalently per subunit.</text>
</comment>
<dbReference type="Proteomes" id="UP000466586">
    <property type="component" value="Unassembled WGS sequence"/>
</dbReference>